<dbReference type="PRINTS" id="PR00507">
    <property type="entry name" value="N12N6MTFRASE"/>
</dbReference>
<evidence type="ECO:0000259" key="6">
    <source>
        <dbReference type="Pfam" id="PF07669"/>
    </source>
</evidence>
<reference evidence="7 8" key="1">
    <citation type="submission" date="2019-06" db="EMBL/GenBank/DDBJ databases">
        <title>A comparative genomics study of ostrich specific Mycoplasmas.</title>
        <authorList>
            <person name="Botes A."/>
            <person name="Nel T."/>
        </authorList>
    </citation>
    <scope>NUCLEOTIDE SEQUENCE [LARGE SCALE GENOMIC DNA]</scope>
    <source>
        <strain evidence="7 8">Ms01</strain>
    </source>
</reference>
<comment type="catalytic activity">
    <reaction evidence="5">
        <text>a 2'-deoxyadenosine in DNA + S-adenosyl-L-methionine = an N(6)-methyl-2'-deoxyadenosine in DNA + S-adenosyl-L-homocysteine + H(+)</text>
        <dbReference type="Rhea" id="RHEA:15197"/>
        <dbReference type="Rhea" id="RHEA-COMP:12418"/>
        <dbReference type="Rhea" id="RHEA-COMP:12419"/>
        <dbReference type="ChEBI" id="CHEBI:15378"/>
        <dbReference type="ChEBI" id="CHEBI:57856"/>
        <dbReference type="ChEBI" id="CHEBI:59789"/>
        <dbReference type="ChEBI" id="CHEBI:90615"/>
        <dbReference type="ChEBI" id="CHEBI:90616"/>
        <dbReference type="EC" id="2.1.1.72"/>
    </reaction>
</comment>
<dbReference type="SUPFAM" id="SSF53335">
    <property type="entry name" value="S-adenosyl-L-methionine-dependent methyltransferases"/>
    <property type="match status" value="1"/>
</dbReference>
<accession>A0A502MIR3</accession>
<organism evidence="7 8">
    <name type="scientific">Mycoplasma struthionis</name>
    <dbReference type="NCBI Taxonomy" id="538220"/>
    <lineage>
        <taxon>Bacteria</taxon>
        <taxon>Bacillati</taxon>
        <taxon>Mycoplasmatota</taxon>
        <taxon>Mollicutes</taxon>
        <taxon>Mycoplasmataceae</taxon>
        <taxon>Mycoplasma</taxon>
    </lineage>
</organism>
<dbReference type="CDD" id="cd02440">
    <property type="entry name" value="AdoMet_MTases"/>
    <property type="match status" value="1"/>
</dbReference>
<dbReference type="GO" id="GO:0006304">
    <property type="term" value="P:DNA modification"/>
    <property type="evidence" value="ECO:0007669"/>
    <property type="project" value="InterPro"/>
</dbReference>
<dbReference type="InterPro" id="IPR011639">
    <property type="entry name" value="MethylTrfase_TaqI-like_dom"/>
</dbReference>
<feature type="domain" description="Type II methyltransferase M.TaqI-like" evidence="6">
    <location>
        <begin position="96"/>
        <end position="202"/>
    </location>
</feature>
<gene>
    <name evidence="7" type="ORF">FJM01_01410</name>
</gene>
<evidence type="ECO:0000256" key="5">
    <source>
        <dbReference type="ARBA" id="ARBA00047942"/>
    </source>
</evidence>
<dbReference type="PANTHER" id="PTHR33841">
    <property type="entry name" value="DNA METHYLTRANSFERASE YEEA-RELATED"/>
    <property type="match status" value="1"/>
</dbReference>
<evidence type="ECO:0000313" key="8">
    <source>
        <dbReference type="Proteomes" id="UP000317904"/>
    </source>
</evidence>
<dbReference type="Gene3D" id="3.40.50.150">
    <property type="entry name" value="Vaccinia Virus protein VP39"/>
    <property type="match status" value="1"/>
</dbReference>
<evidence type="ECO:0000256" key="2">
    <source>
        <dbReference type="ARBA" id="ARBA00022603"/>
    </source>
</evidence>
<dbReference type="InterPro" id="IPR029063">
    <property type="entry name" value="SAM-dependent_MTases_sf"/>
</dbReference>
<evidence type="ECO:0000256" key="3">
    <source>
        <dbReference type="ARBA" id="ARBA00022679"/>
    </source>
</evidence>
<comment type="caution">
    <text evidence="7">The sequence shown here is derived from an EMBL/GenBank/DDBJ whole genome shotgun (WGS) entry which is preliminary data.</text>
</comment>
<dbReference type="Pfam" id="PF07669">
    <property type="entry name" value="Eco57I"/>
    <property type="match status" value="1"/>
</dbReference>
<dbReference type="AlphaFoldDB" id="A0A502MIR3"/>
<keyword evidence="3 7" id="KW-0808">Transferase</keyword>
<name>A0A502MIR3_9MOLU</name>
<protein>
    <recommendedName>
        <fullName evidence="1">site-specific DNA-methyltransferase (adenine-specific)</fullName>
        <ecNumber evidence="1">2.1.1.72</ecNumber>
    </recommendedName>
</protein>
<evidence type="ECO:0000256" key="4">
    <source>
        <dbReference type="ARBA" id="ARBA00022691"/>
    </source>
</evidence>
<proteinExistence type="predicted"/>
<dbReference type="Proteomes" id="UP000317904">
    <property type="component" value="Unassembled WGS sequence"/>
</dbReference>
<evidence type="ECO:0000256" key="1">
    <source>
        <dbReference type="ARBA" id="ARBA00011900"/>
    </source>
</evidence>
<dbReference type="EC" id="2.1.1.72" evidence="1"/>
<dbReference type="GO" id="GO:0009007">
    <property type="term" value="F:site-specific DNA-methyltransferase (adenine-specific) activity"/>
    <property type="evidence" value="ECO:0007669"/>
    <property type="project" value="UniProtKB-EC"/>
</dbReference>
<evidence type="ECO:0000313" key="7">
    <source>
        <dbReference type="EMBL" id="TPI01904.1"/>
    </source>
</evidence>
<keyword evidence="2 7" id="KW-0489">Methyltransferase</keyword>
<dbReference type="PANTHER" id="PTHR33841:SF1">
    <property type="entry name" value="DNA METHYLTRANSFERASE A"/>
    <property type="match status" value="1"/>
</dbReference>
<dbReference type="GO" id="GO:0032259">
    <property type="term" value="P:methylation"/>
    <property type="evidence" value="ECO:0007669"/>
    <property type="project" value="UniProtKB-KW"/>
</dbReference>
<dbReference type="InterPro" id="IPR050953">
    <property type="entry name" value="N4_N6_ade-DNA_methylase"/>
</dbReference>
<keyword evidence="4" id="KW-0949">S-adenosyl-L-methionine</keyword>
<dbReference type="EMBL" id="VFSY01000023">
    <property type="protein sequence ID" value="TPI01904.1"/>
    <property type="molecule type" value="Genomic_DNA"/>
</dbReference>
<dbReference type="RefSeq" id="WP_140701014.1">
    <property type="nucleotide sequence ID" value="NZ_VFSY01000023.1"/>
</dbReference>
<sequence length="418" mass="48861">MVKSKLDYFVDIKDDSFTLSLPDKKSRTWENLFQLLDDLNNDSSHFNSRDDICTPMKCVKKMIDYIPEDFWLKKDIKILDPCCGNGNFGAYCLTKTSIENIYFNDINEKRIKKCIELLNPKYISNIDALKIEGSYDLIMANPPYSGGGNKNKSLSNLFIEKGIDLLNEKGYLCYITPNNWMSFNNNNNTLKRLLNEGSFLVIDNDAKKYFPQVGSSFTIFIWQKGVFDNKTTVFNNFLVKDIQTNVLISKELKFLPLYISNEILEICLKTIGKKRNSFNYRCDLHNHTKSSFLKDIQDSEFKYKTIHTPNITRYASIKQDIYEKWLIIVPLSNFYKPYIVSKSNTTQSVGYFAFDSENDAQKYLKKITEPLYKLLIHITRYGNFNNISVLKYLLFDENIKLNKNQENKINKLISFLKY</sequence>